<dbReference type="AlphaFoldDB" id="A0A915HKV3"/>
<proteinExistence type="predicted"/>
<sequence length="144" mass="16145">MIEISVSSIHEQMNEQAIINLDAQVHLVVHRATILINTHSFKIHVSTSGTVHSTPVVLFNNDQFLKGDRTTIHRFAKKARISAIEVTVSSECGIQWQKLNSEVQSSTVGDKNPRIFSLLNWAFCKLPVHSIESPTVADCRRQKS</sequence>
<dbReference type="Proteomes" id="UP000887565">
    <property type="component" value="Unplaced"/>
</dbReference>
<accession>A0A915HKV3</accession>
<evidence type="ECO:0000313" key="1">
    <source>
        <dbReference type="Proteomes" id="UP000887565"/>
    </source>
</evidence>
<reference evidence="2" key="1">
    <citation type="submission" date="2022-11" db="UniProtKB">
        <authorList>
            <consortium name="WormBaseParasite"/>
        </authorList>
    </citation>
    <scope>IDENTIFICATION</scope>
</reference>
<protein>
    <submittedName>
        <fullName evidence="2">Uncharacterized protein</fullName>
    </submittedName>
</protein>
<organism evidence="1 2">
    <name type="scientific">Romanomermis culicivorax</name>
    <name type="common">Nematode worm</name>
    <dbReference type="NCBI Taxonomy" id="13658"/>
    <lineage>
        <taxon>Eukaryota</taxon>
        <taxon>Metazoa</taxon>
        <taxon>Ecdysozoa</taxon>
        <taxon>Nematoda</taxon>
        <taxon>Enoplea</taxon>
        <taxon>Dorylaimia</taxon>
        <taxon>Mermithida</taxon>
        <taxon>Mermithoidea</taxon>
        <taxon>Mermithidae</taxon>
        <taxon>Romanomermis</taxon>
    </lineage>
</organism>
<dbReference type="WBParaSite" id="nRc.2.0.1.t02100-RA">
    <property type="protein sequence ID" value="nRc.2.0.1.t02100-RA"/>
    <property type="gene ID" value="nRc.2.0.1.g02100"/>
</dbReference>
<keyword evidence="1" id="KW-1185">Reference proteome</keyword>
<evidence type="ECO:0000313" key="2">
    <source>
        <dbReference type="WBParaSite" id="nRc.2.0.1.t02100-RA"/>
    </source>
</evidence>
<name>A0A915HKV3_ROMCU</name>